<feature type="domain" description="Pseudouridine synthase RsuA/RluA-like" evidence="5">
    <location>
        <begin position="29"/>
        <end position="199"/>
    </location>
</feature>
<dbReference type="Proteomes" id="UP000228495">
    <property type="component" value="Unassembled WGS sequence"/>
</dbReference>
<dbReference type="GO" id="GO:0000455">
    <property type="term" value="P:enzyme-directed rRNA pseudouridine synthesis"/>
    <property type="evidence" value="ECO:0007669"/>
    <property type="project" value="TreeGrafter"/>
</dbReference>
<dbReference type="GO" id="GO:0009982">
    <property type="term" value="F:pseudouridine synthase activity"/>
    <property type="evidence" value="ECO:0007669"/>
    <property type="project" value="InterPro"/>
</dbReference>
<feature type="active site" evidence="3">
    <location>
        <position position="82"/>
    </location>
</feature>
<evidence type="ECO:0000259" key="5">
    <source>
        <dbReference type="Pfam" id="PF00849"/>
    </source>
</evidence>
<dbReference type="GO" id="GO:0140098">
    <property type="term" value="F:catalytic activity, acting on RNA"/>
    <property type="evidence" value="ECO:0007669"/>
    <property type="project" value="UniProtKB-ARBA"/>
</dbReference>
<proteinExistence type="inferred from homology"/>
<dbReference type="EC" id="5.4.99.-" evidence="4"/>
<evidence type="ECO:0000256" key="1">
    <source>
        <dbReference type="ARBA" id="ARBA00010876"/>
    </source>
</evidence>
<gene>
    <name evidence="6" type="ORF">COX05_00220</name>
</gene>
<sequence>MQTVDTFLLLPWYNHHIVFTPEIIYENEDYAVLNKPNGLVVTPGAGHDEIDTLVGWLVSHYGEGIRDACVEGHRPGIVHRLDKDTSGVMVVVKTLDAFHHMVSQFKNRTVKKQYEALVWGNVSETLEEKSHAGIETFEINAPIGRNPRDHTRFAVTRTGKEALTSFTVGKVVTIKDTQFTQMSCMPQSGRTHQIRVHLKSFGHGIVGDPLYQSRSFTHKLVELVKDNDLQDRLYLHAHSLTFIPPGETKEKTFTSPVPWTL</sequence>
<comment type="function">
    <text evidence="4">Responsible for synthesis of pseudouridine from uracil.</text>
</comment>
<dbReference type="PANTHER" id="PTHR21600">
    <property type="entry name" value="MITOCHONDRIAL RNA PSEUDOURIDINE SYNTHASE"/>
    <property type="match status" value="1"/>
</dbReference>
<dbReference type="InterPro" id="IPR006145">
    <property type="entry name" value="PsdUridine_synth_RsuA/RluA"/>
</dbReference>
<dbReference type="PANTHER" id="PTHR21600:SF44">
    <property type="entry name" value="RIBOSOMAL LARGE SUBUNIT PSEUDOURIDINE SYNTHASE D"/>
    <property type="match status" value="1"/>
</dbReference>
<comment type="catalytic activity">
    <reaction evidence="4">
        <text>a uridine in RNA = a pseudouridine in RNA</text>
        <dbReference type="Rhea" id="RHEA:48348"/>
        <dbReference type="Rhea" id="RHEA-COMP:12068"/>
        <dbReference type="Rhea" id="RHEA-COMP:12069"/>
        <dbReference type="ChEBI" id="CHEBI:65314"/>
        <dbReference type="ChEBI" id="CHEBI:65315"/>
    </reaction>
</comment>
<dbReference type="InterPro" id="IPR020103">
    <property type="entry name" value="PsdUridine_synth_cat_dom_sf"/>
</dbReference>
<dbReference type="InterPro" id="IPR006224">
    <property type="entry name" value="PsdUridine_synth_RluA-like_CS"/>
</dbReference>
<organism evidence="6 7">
    <name type="scientific">candidate division WWE3 bacterium CG22_combo_CG10-13_8_21_14_all_39_12</name>
    <dbReference type="NCBI Taxonomy" id="1975094"/>
    <lineage>
        <taxon>Bacteria</taxon>
        <taxon>Katanobacteria</taxon>
    </lineage>
</organism>
<dbReference type="EMBL" id="PCSU01000003">
    <property type="protein sequence ID" value="PIP56951.1"/>
    <property type="molecule type" value="Genomic_DNA"/>
</dbReference>
<dbReference type="Pfam" id="PF00849">
    <property type="entry name" value="PseudoU_synth_2"/>
    <property type="match status" value="1"/>
</dbReference>
<comment type="similarity">
    <text evidence="1 4">Belongs to the pseudouridine synthase RluA family.</text>
</comment>
<dbReference type="SUPFAM" id="SSF55120">
    <property type="entry name" value="Pseudouridine synthase"/>
    <property type="match status" value="1"/>
</dbReference>
<protein>
    <recommendedName>
        <fullName evidence="4">Pseudouridine synthase</fullName>
        <ecNumber evidence="4">5.4.99.-</ecNumber>
    </recommendedName>
</protein>
<dbReference type="GO" id="GO:0003723">
    <property type="term" value="F:RNA binding"/>
    <property type="evidence" value="ECO:0007669"/>
    <property type="project" value="InterPro"/>
</dbReference>
<comment type="caution">
    <text evidence="6">The sequence shown here is derived from an EMBL/GenBank/DDBJ whole genome shotgun (WGS) entry which is preliminary data.</text>
</comment>
<evidence type="ECO:0000313" key="6">
    <source>
        <dbReference type="EMBL" id="PIP56951.1"/>
    </source>
</evidence>
<dbReference type="InterPro" id="IPR050188">
    <property type="entry name" value="RluA_PseudoU_synthase"/>
</dbReference>
<dbReference type="Gene3D" id="3.30.2350.10">
    <property type="entry name" value="Pseudouridine synthase"/>
    <property type="match status" value="1"/>
</dbReference>
<dbReference type="InterPro" id="IPR006225">
    <property type="entry name" value="PsdUridine_synth_RluC/D"/>
</dbReference>
<evidence type="ECO:0000256" key="3">
    <source>
        <dbReference type="PIRSR" id="PIRSR606225-1"/>
    </source>
</evidence>
<dbReference type="NCBIfam" id="TIGR00005">
    <property type="entry name" value="rluA_subfam"/>
    <property type="match status" value="1"/>
</dbReference>
<evidence type="ECO:0000256" key="2">
    <source>
        <dbReference type="ARBA" id="ARBA00023235"/>
    </source>
</evidence>
<evidence type="ECO:0000256" key="4">
    <source>
        <dbReference type="RuleBase" id="RU362028"/>
    </source>
</evidence>
<evidence type="ECO:0000313" key="7">
    <source>
        <dbReference type="Proteomes" id="UP000228495"/>
    </source>
</evidence>
<name>A0A2H0BH29_UNCKA</name>
<accession>A0A2H0BH29</accession>
<keyword evidence="2 4" id="KW-0413">Isomerase</keyword>
<reference evidence="6 7" key="1">
    <citation type="submission" date="2017-09" db="EMBL/GenBank/DDBJ databases">
        <title>Depth-based differentiation of microbial function through sediment-hosted aquifers and enrichment of novel symbionts in the deep terrestrial subsurface.</title>
        <authorList>
            <person name="Probst A.J."/>
            <person name="Ladd B."/>
            <person name="Jarett J.K."/>
            <person name="Geller-Mcgrath D.E."/>
            <person name="Sieber C.M."/>
            <person name="Emerson J.B."/>
            <person name="Anantharaman K."/>
            <person name="Thomas B.C."/>
            <person name="Malmstrom R."/>
            <person name="Stieglmeier M."/>
            <person name="Klingl A."/>
            <person name="Woyke T."/>
            <person name="Ryan C.M."/>
            <person name="Banfield J.F."/>
        </authorList>
    </citation>
    <scope>NUCLEOTIDE SEQUENCE [LARGE SCALE GENOMIC DNA]</scope>
    <source>
        <strain evidence="6">CG22_combo_CG10-13_8_21_14_all_39_12</strain>
    </source>
</reference>
<dbReference type="PROSITE" id="PS01129">
    <property type="entry name" value="PSI_RLU"/>
    <property type="match status" value="1"/>
</dbReference>
<dbReference type="AlphaFoldDB" id="A0A2H0BH29"/>
<dbReference type="CDD" id="cd02869">
    <property type="entry name" value="PseudoU_synth_RluA_like"/>
    <property type="match status" value="1"/>
</dbReference>